<feature type="domain" description="RapA2 cadherin-like" evidence="1">
    <location>
        <begin position="281"/>
        <end position="322"/>
    </location>
</feature>
<evidence type="ECO:0000259" key="1">
    <source>
        <dbReference type="Pfam" id="PF17803"/>
    </source>
</evidence>
<name>A0ABX1F7W7_9PROT</name>
<gene>
    <name evidence="2" type="ORF">HB662_27125</name>
</gene>
<evidence type="ECO:0000313" key="2">
    <source>
        <dbReference type="EMBL" id="NKE48474.1"/>
    </source>
</evidence>
<keyword evidence="3" id="KW-1185">Reference proteome</keyword>
<proteinExistence type="predicted"/>
<protein>
    <submittedName>
        <fullName evidence="2">Cadherin-like domain-containing protein</fullName>
    </submittedName>
</protein>
<organism evidence="2 3">
    <name type="scientific">Falsiroseomonas frigidaquae</name>
    <dbReference type="NCBI Taxonomy" id="487318"/>
    <lineage>
        <taxon>Bacteria</taxon>
        <taxon>Pseudomonadati</taxon>
        <taxon>Pseudomonadota</taxon>
        <taxon>Alphaproteobacteria</taxon>
        <taxon>Acetobacterales</taxon>
        <taxon>Roseomonadaceae</taxon>
        <taxon>Falsiroseomonas</taxon>
    </lineage>
</organism>
<dbReference type="NCBIfam" id="TIGR01965">
    <property type="entry name" value="VCBS_repeat"/>
    <property type="match status" value="1"/>
</dbReference>
<dbReference type="Gene3D" id="2.60.40.10">
    <property type="entry name" value="Immunoglobulins"/>
    <property type="match status" value="1"/>
</dbReference>
<reference evidence="2 3" key="1">
    <citation type="submission" date="2020-03" db="EMBL/GenBank/DDBJ databases">
        <title>Roseomonas selenitidurans sp. nov. isolated from soil.</title>
        <authorList>
            <person name="Liu H."/>
        </authorList>
    </citation>
    <scope>NUCLEOTIDE SEQUENCE [LARGE SCALE GENOMIC DNA]</scope>
    <source>
        <strain evidence="2 3">JCM 15073</strain>
    </source>
</reference>
<accession>A0ABX1F7W7</accession>
<feature type="domain" description="RapA2 cadherin-like" evidence="1">
    <location>
        <begin position="3"/>
        <end position="71"/>
    </location>
</feature>
<dbReference type="InterPro" id="IPR010221">
    <property type="entry name" value="VCBS_dom"/>
</dbReference>
<dbReference type="Pfam" id="PF17803">
    <property type="entry name" value="Cadherin_4"/>
    <property type="match status" value="2"/>
</dbReference>
<dbReference type="EMBL" id="JAAVTX010000009">
    <property type="protein sequence ID" value="NKE48474.1"/>
    <property type="molecule type" value="Genomic_DNA"/>
</dbReference>
<dbReference type="InterPro" id="IPR013783">
    <property type="entry name" value="Ig-like_fold"/>
</dbReference>
<comment type="caution">
    <text evidence="2">The sequence shown here is derived from an EMBL/GenBank/DDBJ whole genome shotgun (WGS) entry which is preliminary data.</text>
</comment>
<dbReference type="Proteomes" id="UP000765160">
    <property type="component" value="Unassembled WGS sequence"/>
</dbReference>
<feature type="non-terminal residue" evidence="2">
    <location>
        <position position="322"/>
    </location>
</feature>
<dbReference type="RefSeq" id="WP_168054881.1">
    <property type="nucleotide sequence ID" value="NZ_JAATJR010000009.1"/>
</dbReference>
<sequence>MDSAPVAVADLASVTEGTAPVATGNVLANDSDADGGTLGVTAVNGQSAAVGTSLAGTYGTLLLMADGSYTYTLAGNQANVQALASGQTVTETFRYTLSDGQVHLVPRPSPWQNLISTSEAFDAAAWSRFSVPGTPPTVLADVATDPFGTGSTADQVTLSGIASGIYHAAAVTGQHSFSVWMRLVSGDGNFSFNYYDGATNATQAAVATGQWQRFTWTFEGNGSGGGNVALMHDFSQGGTGVFEVWGAQLNAGTAAQDYLPTTGTPLTIENPDPAELVVASTLTISIQGTSDSAPVAVADLASVTEGTAPVATGNVLANDSDA</sequence>
<evidence type="ECO:0000313" key="3">
    <source>
        <dbReference type="Proteomes" id="UP000765160"/>
    </source>
</evidence>
<dbReference type="InterPro" id="IPR040853">
    <property type="entry name" value="RapA2_cadherin-like"/>
</dbReference>